<dbReference type="AlphaFoldDB" id="A0A411YLU0"/>
<sequence length="359" mass="39485">MEARVRASLPTDAGWAYEPKWDGFRALAWAGRIDDVPSDPGAERAHAGTADGAARLDSRSQRPLRRYFPELDAGLAQLPPGTVVDGEVIVTIGGGLDFDALQARLHPAASRVARLAAETPAALVAFDLLADRGADVREEPFAARRERLEELAATLTAPWHLTPSTRDPQVAREWFERFESAGCDGIVAKRLDDAYHSGVRAMTKVKHRRHVACVVGGYREHKEGGRIGSLLLGLRTDGGDLHFIGHCSGFPDGERARLLTELEPLIDREAGFGADARQPGQESRWTGDRDLSFVPLRPERVAEVSYDQLTGDRFRHATRFERWRPDLDPASCTLAQLERPEGPTVEEILGLDPGRITRA</sequence>
<accession>A0A411YLU0</accession>
<dbReference type="KEGG" id="erz:ER308_19970"/>
<dbReference type="SUPFAM" id="SSF56091">
    <property type="entry name" value="DNA ligase/mRNA capping enzyme, catalytic domain"/>
    <property type="match status" value="1"/>
</dbReference>
<keyword evidence="9" id="KW-1185">Reference proteome</keyword>
<evidence type="ECO:0000313" key="9">
    <source>
        <dbReference type="Proteomes" id="UP000291469"/>
    </source>
</evidence>
<proteinExistence type="inferred from homology"/>
<dbReference type="CDD" id="cd07970">
    <property type="entry name" value="OBF_DNA_ligase_LigC"/>
    <property type="match status" value="1"/>
</dbReference>
<evidence type="ECO:0000256" key="2">
    <source>
        <dbReference type="ARBA" id="ARBA00012727"/>
    </source>
</evidence>
<dbReference type="SUPFAM" id="SSF50249">
    <property type="entry name" value="Nucleic acid-binding proteins"/>
    <property type="match status" value="1"/>
</dbReference>
<dbReference type="GO" id="GO:0003910">
    <property type="term" value="F:DNA ligase (ATP) activity"/>
    <property type="evidence" value="ECO:0007669"/>
    <property type="project" value="UniProtKB-EC"/>
</dbReference>
<dbReference type="Proteomes" id="UP000291469">
    <property type="component" value="Chromosome"/>
</dbReference>
<reference evidence="8 9" key="1">
    <citation type="submission" date="2019-01" db="EMBL/GenBank/DDBJ databases">
        <title>Egibacter rhizosphaerae EGI 80759T.</title>
        <authorList>
            <person name="Chen D.-D."/>
            <person name="Tian Y."/>
            <person name="Jiao J.-Y."/>
            <person name="Zhang X.-T."/>
            <person name="Zhang Y.-G."/>
            <person name="Zhang Y."/>
            <person name="Xiao M."/>
            <person name="Shu W.-S."/>
            <person name="Li W.-J."/>
        </authorList>
    </citation>
    <scope>NUCLEOTIDE SEQUENCE [LARGE SCALE GENOMIC DNA]</scope>
    <source>
        <strain evidence="8 9">EGI 80759</strain>
    </source>
</reference>
<name>A0A411YLU0_9ACTN</name>
<dbReference type="InterPro" id="IPR044117">
    <property type="entry name" value="OBF_LigC-like"/>
</dbReference>
<comment type="similarity">
    <text evidence="1">Belongs to the ATP-dependent DNA ligase family.</text>
</comment>
<dbReference type="EC" id="6.5.1.1" evidence="2"/>
<dbReference type="OrthoDB" id="9770771at2"/>
<dbReference type="Pfam" id="PF01068">
    <property type="entry name" value="DNA_ligase_A_M"/>
    <property type="match status" value="1"/>
</dbReference>
<feature type="domain" description="ATP-dependent DNA ligase family profile" evidence="6">
    <location>
        <begin position="43"/>
        <end position="206"/>
    </location>
</feature>
<evidence type="ECO:0000256" key="4">
    <source>
        <dbReference type="ARBA" id="ARBA00034003"/>
    </source>
</evidence>
<dbReference type="PANTHER" id="PTHR45674:SF4">
    <property type="entry name" value="DNA LIGASE 1"/>
    <property type="match status" value="1"/>
</dbReference>
<dbReference type="EMBL" id="CP036402">
    <property type="protein sequence ID" value="QBI22147.1"/>
    <property type="molecule type" value="Genomic_DNA"/>
</dbReference>
<dbReference type="Gene3D" id="2.40.50.140">
    <property type="entry name" value="Nucleic acid-binding proteins"/>
    <property type="match status" value="1"/>
</dbReference>
<evidence type="ECO:0000256" key="5">
    <source>
        <dbReference type="SAM" id="MobiDB-lite"/>
    </source>
</evidence>
<organism evidence="8 9">
    <name type="scientific">Egibacter rhizosphaerae</name>
    <dbReference type="NCBI Taxonomy" id="1670831"/>
    <lineage>
        <taxon>Bacteria</taxon>
        <taxon>Bacillati</taxon>
        <taxon>Actinomycetota</taxon>
        <taxon>Nitriliruptoria</taxon>
        <taxon>Egibacterales</taxon>
        <taxon>Egibacteraceae</taxon>
        <taxon>Egibacter</taxon>
    </lineage>
</organism>
<dbReference type="GO" id="GO:0005524">
    <property type="term" value="F:ATP binding"/>
    <property type="evidence" value="ECO:0007669"/>
    <property type="project" value="InterPro"/>
</dbReference>
<dbReference type="InterPro" id="IPR044119">
    <property type="entry name" value="Adenylation_LigC-like"/>
</dbReference>
<evidence type="ECO:0000259" key="6">
    <source>
        <dbReference type="Pfam" id="PF01068"/>
    </source>
</evidence>
<dbReference type="GO" id="GO:0006310">
    <property type="term" value="P:DNA recombination"/>
    <property type="evidence" value="ECO:0007669"/>
    <property type="project" value="InterPro"/>
</dbReference>
<dbReference type="InterPro" id="IPR012309">
    <property type="entry name" value="DNA_ligase_ATP-dep_C"/>
</dbReference>
<evidence type="ECO:0000313" key="8">
    <source>
        <dbReference type="EMBL" id="QBI22147.1"/>
    </source>
</evidence>
<protein>
    <recommendedName>
        <fullName evidence="2">DNA ligase (ATP)</fullName>
        <ecNumber evidence="2">6.5.1.1</ecNumber>
    </recommendedName>
</protein>
<dbReference type="InterPro" id="IPR050191">
    <property type="entry name" value="ATP-dep_DNA_ligase"/>
</dbReference>
<dbReference type="InterPro" id="IPR012310">
    <property type="entry name" value="DNA_ligase_ATP-dep_cent"/>
</dbReference>
<comment type="catalytic activity">
    <reaction evidence="4">
        <text>ATP + (deoxyribonucleotide)n-3'-hydroxyl + 5'-phospho-(deoxyribonucleotide)m = (deoxyribonucleotide)n+m + AMP + diphosphate.</text>
        <dbReference type="EC" id="6.5.1.1"/>
    </reaction>
</comment>
<dbReference type="Gene3D" id="3.30.470.30">
    <property type="entry name" value="DNA ligase/mRNA capping enzyme"/>
    <property type="match status" value="1"/>
</dbReference>
<dbReference type="CDD" id="cd07905">
    <property type="entry name" value="Adenylation_DNA_ligase_LigC"/>
    <property type="match status" value="1"/>
</dbReference>
<dbReference type="NCBIfam" id="NF006078">
    <property type="entry name" value="PRK08224.1"/>
    <property type="match status" value="1"/>
</dbReference>
<dbReference type="GO" id="GO:0006281">
    <property type="term" value="P:DNA repair"/>
    <property type="evidence" value="ECO:0007669"/>
    <property type="project" value="InterPro"/>
</dbReference>
<keyword evidence="3 8" id="KW-0436">Ligase</keyword>
<evidence type="ECO:0000256" key="1">
    <source>
        <dbReference type="ARBA" id="ARBA00007572"/>
    </source>
</evidence>
<feature type="region of interest" description="Disordered" evidence="5">
    <location>
        <begin position="38"/>
        <end position="58"/>
    </location>
</feature>
<gene>
    <name evidence="8" type="ORF">ER308_19970</name>
</gene>
<dbReference type="InterPro" id="IPR012340">
    <property type="entry name" value="NA-bd_OB-fold"/>
</dbReference>
<evidence type="ECO:0000259" key="7">
    <source>
        <dbReference type="Pfam" id="PF04679"/>
    </source>
</evidence>
<evidence type="ECO:0000256" key="3">
    <source>
        <dbReference type="ARBA" id="ARBA00022598"/>
    </source>
</evidence>
<dbReference type="Pfam" id="PF04679">
    <property type="entry name" value="DNA_ligase_A_C"/>
    <property type="match status" value="1"/>
</dbReference>
<feature type="domain" description="DNA ligase ATP-dependent C-terminal" evidence="7">
    <location>
        <begin position="224"/>
        <end position="326"/>
    </location>
</feature>
<dbReference type="Gene3D" id="3.30.1490.70">
    <property type="match status" value="1"/>
</dbReference>
<dbReference type="PANTHER" id="PTHR45674">
    <property type="entry name" value="DNA LIGASE 1/3 FAMILY MEMBER"/>
    <property type="match status" value="1"/>
</dbReference>